<feature type="compositionally biased region" description="Pro residues" evidence="1">
    <location>
        <begin position="555"/>
        <end position="569"/>
    </location>
</feature>
<feature type="domain" description="Fungal-type protein kinase" evidence="2">
    <location>
        <begin position="56"/>
        <end position="393"/>
    </location>
</feature>
<dbReference type="EMBL" id="BPQB01000034">
    <property type="protein sequence ID" value="GJE93741.1"/>
    <property type="molecule type" value="Genomic_DNA"/>
</dbReference>
<feature type="compositionally biased region" description="Basic residues" evidence="1">
    <location>
        <begin position="667"/>
        <end position="676"/>
    </location>
</feature>
<keyword evidence="4" id="KW-1185">Reference proteome</keyword>
<dbReference type="OrthoDB" id="2802734at2759"/>
<evidence type="ECO:0000313" key="3">
    <source>
        <dbReference type="EMBL" id="GJE93741.1"/>
    </source>
</evidence>
<feature type="region of interest" description="Disordered" evidence="1">
    <location>
        <begin position="616"/>
        <end position="732"/>
    </location>
</feature>
<gene>
    <name evidence="3" type="ORF">PsYK624_099020</name>
</gene>
<dbReference type="InterPro" id="IPR040976">
    <property type="entry name" value="Pkinase_fungal"/>
</dbReference>
<dbReference type="Pfam" id="PF17667">
    <property type="entry name" value="Pkinase_fungal"/>
    <property type="match status" value="1"/>
</dbReference>
<dbReference type="Proteomes" id="UP000703269">
    <property type="component" value="Unassembled WGS sequence"/>
</dbReference>
<dbReference type="PANTHER" id="PTHR38248:SF2">
    <property type="entry name" value="FUNK1 11"/>
    <property type="match status" value="1"/>
</dbReference>
<sequence>MLSFVVPADDYNHCGFHFAPYPASVRYAKRRLLDKKPFLCTGPQGRSARWNFYRNLQRLMSRQHRTHCYAFVVAGNVVRAVRLDRVGCLISEPIDLDDGGDGWRVLESIVYRLAASTEWGFDETATLASRQDTEKVHAYKPANAYLQKYRTFMIDNQRQWPIYKVTCPVVTMDGSTTRSKTKSFLIGRPIFCNPELMGRCTRGYLAFDLAERRLVFLKDAWHNVSKVHPELHVYRRLHERGVPYIATPIAGGDIDRQRTLSQTFTSKTSEDAYYMEHVHLRMVFKEVGIPLESYRDSVELLRVMMHAFIGHWQAWDKAKIMHADVSLPNIMIDVETGEGFMNDWDLALSADDFPTWEPQQYDLGGTPVYRSALALGYPRKPREIADDIESFVQIAIALGMRYHWHDKSVSKHPTSEEERLAANAQNTRLAELEMTWFFHTWTTGEWTEGGSQKMEDLLSNELPVKFKEMDGQPIVLSRFLHEAFATLSKHYQKLDLDAYQHHFEAERPKPKRRPWDQDGTWMHRAVQKIARTEELMRKAEGAPAPMPRDEMRSPSPSPPPPPPPPPLPGPRENLNHATLYNIFASILLEKDGRYRDFGDMRDKTFDQLYDRTVPTYAGPTEPLCERPAWSPASASAAGGDPGASASGTASGKKRKRGAQDEEAQTSKAKKAKRPKTAPRQPPAAKPKAPPQKKRPSQSKTGDGTKAGRRTKSGAAIGTLRRSARLAAMADVS</sequence>
<dbReference type="SUPFAM" id="SSF56112">
    <property type="entry name" value="Protein kinase-like (PK-like)"/>
    <property type="match status" value="1"/>
</dbReference>
<name>A0A9P3GF23_9APHY</name>
<reference evidence="3 4" key="1">
    <citation type="submission" date="2021-08" db="EMBL/GenBank/DDBJ databases">
        <title>Draft Genome Sequence of Phanerochaete sordida strain YK-624.</title>
        <authorList>
            <person name="Mori T."/>
            <person name="Dohra H."/>
            <person name="Suzuki T."/>
            <person name="Kawagishi H."/>
            <person name="Hirai H."/>
        </authorList>
    </citation>
    <scope>NUCLEOTIDE SEQUENCE [LARGE SCALE GENOMIC DNA]</scope>
    <source>
        <strain evidence="3 4">YK-624</strain>
    </source>
</reference>
<evidence type="ECO:0000256" key="1">
    <source>
        <dbReference type="SAM" id="MobiDB-lite"/>
    </source>
</evidence>
<accession>A0A9P3GF23</accession>
<feature type="region of interest" description="Disordered" evidence="1">
    <location>
        <begin position="534"/>
        <end position="574"/>
    </location>
</feature>
<evidence type="ECO:0000259" key="2">
    <source>
        <dbReference type="Pfam" id="PF17667"/>
    </source>
</evidence>
<feature type="compositionally biased region" description="Pro residues" evidence="1">
    <location>
        <begin position="679"/>
        <end position="689"/>
    </location>
</feature>
<organism evidence="3 4">
    <name type="scientific">Phanerochaete sordida</name>
    <dbReference type="NCBI Taxonomy" id="48140"/>
    <lineage>
        <taxon>Eukaryota</taxon>
        <taxon>Fungi</taxon>
        <taxon>Dikarya</taxon>
        <taxon>Basidiomycota</taxon>
        <taxon>Agaricomycotina</taxon>
        <taxon>Agaricomycetes</taxon>
        <taxon>Polyporales</taxon>
        <taxon>Phanerochaetaceae</taxon>
        <taxon>Phanerochaete</taxon>
    </lineage>
</organism>
<evidence type="ECO:0000313" key="4">
    <source>
        <dbReference type="Proteomes" id="UP000703269"/>
    </source>
</evidence>
<comment type="caution">
    <text evidence="3">The sequence shown here is derived from an EMBL/GenBank/DDBJ whole genome shotgun (WGS) entry which is preliminary data.</text>
</comment>
<protein>
    <recommendedName>
        <fullName evidence="2">Fungal-type protein kinase domain-containing protein</fullName>
    </recommendedName>
</protein>
<proteinExistence type="predicted"/>
<dbReference type="PANTHER" id="PTHR38248">
    <property type="entry name" value="FUNK1 6"/>
    <property type="match status" value="1"/>
</dbReference>
<feature type="compositionally biased region" description="Low complexity" evidence="1">
    <location>
        <begin position="627"/>
        <end position="650"/>
    </location>
</feature>
<dbReference type="InterPro" id="IPR011009">
    <property type="entry name" value="Kinase-like_dom_sf"/>
</dbReference>
<dbReference type="AlphaFoldDB" id="A0A9P3GF23"/>